<evidence type="ECO:0000313" key="18">
    <source>
        <dbReference type="RefSeq" id="XP_026120923.1"/>
    </source>
</evidence>
<keyword evidence="4" id="KW-1003">Cell membrane</keyword>
<evidence type="ECO:0000256" key="11">
    <source>
        <dbReference type="ARBA" id="ARBA00023157"/>
    </source>
</evidence>
<keyword evidence="7" id="KW-0130">Cell adhesion</keyword>
<keyword evidence="5" id="KW-0964">Secreted</keyword>
<name>A0A6P6NF66_CARAU</name>
<evidence type="ECO:0000313" key="17">
    <source>
        <dbReference type="RefSeq" id="XP_026107223.1"/>
    </source>
</evidence>
<dbReference type="GO" id="GO:0007338">
    <property type="term" value="P:single fertilization"/>
    <property type="evidence" value="ECO:0007669"/>
    <property type="project" value="UniProtKB-KW"/>
</dbReference>
<sequence>MAALTGGEMCVKYLMFVFNFIFWIAGTCVMAVGLWLRLDPKTKILFDGEASFIFYTGLYILIGVGALIMVVGFFGCCGAIQESPCLLGLFFFFLLVIFAVEVAAGIWAFSNQTKVTQDVTNFYKATYNKYQETNEDALKETIILIHHGLNCCGPLGNQPETPDQTCPKKEKLDAFITKSCPDAIDEFLNSKLYITGSIGIGIGVIMLFGMIFSMMLCCAIRKTREIV</sequence>
<dbReference type="PRINTS" id="PR00259">
    <property type="entry name" value="TMFOUR"/>
</dbReference>
<feature type="disulfide bond" evidence="14">
    <location>
        <begin position="152"/>
        <end position="166"/>
    </location>
</feature>
<evidence type="ECO:0000256" key="12">
    <source>
        <dbReference type="ARBA" id="ARBA00023279"/>
    </source>
</evidence>
<keyword evidence="16" id="KW-1185">Reference proteome</keyword>
<evidence type="ECO:0000256" key="15">
    <source>
        <dbReference type="RuleBase" id="RU361218"/>
    </source>
</evidence>
<dbReference type="GO" id="GO:0007155">
    <property type="term" value="P:cell adhesion"/>
    <property type="evidence" value="ECO:0007669"/>
    <property type="project" value="UniProtKB-KW"/>
</dbReference>
<evidence type="ECO:0000256" key="4">
    <source>
        <dbReference type="ARBA" id="ARBA00022475"/>
    </source>
</evidence>
<organism evidence="16 17">
    <name type="scientific">Carassius auratus</name>
    <name type="common">Goldfish</name>
    <dbReference type="NCBI Taxonomy" id="7957"/>
    <lineage>
        <taxon>Eukaryota</taxon>
        <taxon>Metazoa</taxon>
        <taxon>Chordata</taxon>
        <taxon>Craniata</taxon>
        <taxon>Vertebrata</taxon>
        <taxon>Euteleostomi</taxon>
        <taxon>Actinopterygii</taxon>
        <taxon>Neopterygii</taxon>
        <taxon>Teleostei</taxon>
        <taxon>Ostariophysi</taxon>
        <taxon>Cypriniformes</taxon>
        <taxon>Cyprinidae</taxon>
        <taxon>Cyprininae</taxon>
        <taxon>Carassius</taxon>
    </lineage>
</organism>
<feature type="transmembrane region" description="Helical" evidence="15">
    <location>
        <begin position="12"/>
        <end position="36"/>
    </location>
</feature>
<proteinExistence type="inferred from homology"/>
<dbReference type="PIRSF" id="PIRSF002419">
    <property type="entry name" value="Tetraspanin"/>
    <property type="match status" value="1"/>
</dbReference>
<evidence type="ECO:0000256" key="9">
    <source>
        <dbReference type="ARBA" id="ARBA00023136"/>
    </source>
</evidence>
<dbReference type="InterPro" id="IPR018503">
    <property type="entry name" value="Tetraspanin_CS"/>
</dbReference>
<accession>A0A6P6NF66</accession>
<dbReference type="InterPro" id="IPR000301">
    <property type="entry name" value="Tetraspanin_animals"/>
</dbReference>
<comment type="subcellular location">
    <subcellularLocation>
        <location evidence="2">Cell membrane</location>
        <topology evidence="2">Multi-pass membrane protein</topology>
    </subcellularLocation>
    <subcellularLocation>
        <location evidence="15">Membrane</location>
        <topology evidence="15">Multi-pass membrane protein</topology>
    </subcellularLocation>
    <subcellularLocation>
        <location evidence="1">Secreted</location>
        <location evidence="1">Extracellular exosome</location>
    </subcellularLocation>
</comment>
<dbReference type="InterPro" id="IPR042055">
    <property type="entry name" value="CD9_LEL"/>
</dbReference>
<gene>
    <name evidence="17" type="primary">LOC113079220</name>
    <name evidence="18" type="synonym">LOC113100334</name>
</gene>
<evidence type="ECO:0000256" key="8">
    <source>
        <dbReference type="ARBA" id="ARBA00022989"/>
    </source>
</evidence>
<dbReference type="AlphaFoldDB" id="A0A6P6NF66"/>
<feature type="transmembrane region" description="Helical" evidence="15">
    <location>
        <begin position="52"/>
        <end position="74"/>
    </location>
</feature>
<feature type="disulfide bond" evidence="14">
    <location>
        <begin position="151"/>
        <end position="180"/>
    </location>
</feature>
<dbReference type="GO" id="GO:0005576">
    <property type="term" value="C:extracellular region"/>
    <property type="evidence" value="ECO:0007669"/>
    <property type="project" value="UniProtKB-SubCell"/>
</dbReference>
<dbReference type="PROSITE" id="PS00421">
    <property type="entry name" value="TM4_1"/>
    <property type="match status" value="1"/>
</dbReference>
<dbReference type="KEGG" id="caua:113079220"/>
<keyword evidence="6 15" id="KW-0812">Transmembrane</keyword>
<keyword evidence="11 14" id="KW-1015">Disulfide bond</keyword>
<keyword evidence="13" id="KW-0449">Lipoprotein</keyword>
<dbReference type="CDD" id="cd03152">
    <property type="entry name" value="CD9_LEL"/>
    <property type="match status" value="1"/>
</dbReference>
<comment type="similarity">
    <text evidence="3 15">Belongs to the tetraspanin (TM4SF) family.</text>
</comment>
<keyword evidence="12" id="KW-0278">Fertilization</keyword>
<dbReference type="SUPFAM" id="SSF48652">
    <property type="entry name" value="Tetraspanin"/>
    <property type="match status" value="1"/>
</dbReference>
<dbReference type="GeneID" id="113079220"/>
<evidence type="ECO:0000256" key="13">
    <source>
        <dbReference type="ARBA" id="ARBA00023288"/>
    </source>
</evidence>
<dbReference type="KEGG" id="caua:113100334"/>
<evidence type="ECO:0000256" key="5">
    <source>
        <dbReference type="ARBA" id="ARBA00022525"/>
    </source>
</evidence>
<feature type="transmembrane region" description="Helical" evidence="15">
    <location>
        <begin position="86"/>
        <end position="109"/>
    </location>
</feature>
<reference evidence="17 18" key="1">
    <citation type="submission" date="2025-04" db="UniProtKB">
        <authorList>
            <consortium name="RefSeq"/>
        </authorList>
    </citation>
    <scope>IDENTIFICATION</scope>
    <source>
        <strain evidence="17 18">Wakin</strain>
        <tissue evidence="17 18">Muscle</tissue>
    </source>
</reference>
<dbReference type="InterPro" id="IPR018499">
    <property type="entry name" value="Tetraspanin/Peripherin"/>
</dbReference>
<dbReference type="InterPro" id="IPR008952">
    <property type="entry name" value="Tetraspanin_EC2_sf"/>
</dbReference>
<dbReference type="RefSeq" id="XP_026120923.1">
    <property type="nucleotide sequence ID" value="XM_026265138.1"/>
</dbReference>
<evidence type="ECO:0000256" key="7">
    <source>
        <dbReference type="ARBA" id="ARBA00022889"/>
    </source>
</evidence>
<evidence type="ECO:0000256" key="1">
    <source>
        <dbReference type="ARBA" id="ARBA00004550"/>
    </source>
</evidence>
<dbReference type="Gene3D" id="1.10.1450.10">
    <property type="entry name" value="Tetraspanin"/>
    <property type="match status" value="1"/>
</dbReference>
<feature type="transmembrane region" description="Helical" evidence="15">
    <location>
        <begin position="198"/>
        <end position="220"/>
    </location>
</feature>
<evidence type="ECO:0000256" key="2">
    <source>
        <dbReference type="ARBA" id="ARBA00004651"/>
    </source>
</evidence>
<evidence type="ECO:0000256" key="3">
    <source>
        <dbReference type="ARBA" id="ARBA00006840"/>
    </source>
</evidence>
<dbReference type="RefSeq" id="XP_026107223.1">
    <property type="nucleotide sequence ID" value="XM_026251438.1"/>
</dbReference>
<protein>
    <recommendedName>
        <fullName evidence="15">Tetraspanin</fullName>
    </recommendedName>
</protein>
<dbReference type="PANTHER" id="PTHR19282:SF163">
    <property type="entry name" value="CD9 ANTIGEN"/>
    <property type="match status" value="1"/>
</dbReference>
<dbReference type="Proteomes" id="UP000515129">
    <property type="component" value="Unplaced"/>
</dbReference>
<keyword evidence="8 15" id="KW-1133">Transmembrane helix</keyword>
<dbReference type="GeneTree" id="ENSGT00940000155083"/>
<evidence type="ECO:0000256" key="14">
    <source>
        <dbReference type="PIRSR" id="PIRSR002419-1"/>
    </source>
</evidence>
<dbReference type="PANTHER" id="PTHR19282">
    <property type="entry name" value="TETRASPANIN"/>
    <property type="match status" value="1"/>
</dbReference>
<evidence type="ECO:0000313" key="16">
    <source>
        <dbReference type="Proteomes" id="UP000515129"/>
    </source>
</evidence>
<dbReference type="Pfam" id="PF00335">
    <property type="entry name" value="Tetraspanin"/>
    <property type="match status" value="1"/>
</dbReference>
<keyword evidence="9 15" id="KW-0472">Membrane</keyword>
<keyword evidence="10" id="KW-0564">Palmitate</keyword>
<evidence type="ECO:0000256" key="10">
    <source>
        <dbReference type="ARBA" id="ARBA00023139"/>
    </source>
</evidence>
<dbReference type="GO" id="GO:0005886">
    <property type="term" value="C:plasma membrane"/>
    <property type="evidence" value="ECO:0007669"/>
    <property type="project" value="UniProtKB-SubCell"/>
</dbReference>
<evidence type="ECO:0000256" key="6">
    <source>
        <dbReference type="ARBA" id="ARBA00022692"/>
    </source>
</evidence>
<dbReference type="OrthoDB" id="5870230at2759"/>